<accession>A0A0A9CRI9</accession>
<dbReference type="AlphaFoldDB" id="A0A0A9CRI9"/>
<dbReference type="EMBL" id="GBRH01221880">
    <property type="protein sequence ID" value="JAD76015.1"/>
    <property type="molecule type" value="Transcribed_RNA"/>
</dbReference>
<organism evidence="2">
    <name type="scientific">Arundo donax</name>
    <name type="common">Giant reed</name>
    <name type="synonym">Donax arundinaceus</name>
    <dbReference type="NCBI Taxonomy" id="35708"/>
    <lineage>
        <taxon>Eukaryota</taxon>
        <taxon>Viridiplantae</taxon>
        <taxon>Streptophyta</taxon>
        <taxon>Embryophyta</taxon>
        <taxon>Tracheophyta</taxon>
        <taxon>Spermatophyta</taxon>
        <taxon>Magnoliopsida</taxon>
        <taxon>Liliopsida</taxon>
        <taxon>Poales</taxon>
        <taxon>Poaceae</taxon>
        <taxon>PACMAD clade</taxon>
        <taxon>Arundinoideae</taxon>
        <taxon>Arundineae</taxon>
        <taxon>Arundo</taxon>
    </lineage>
</organism>
<evidence type="ECO:0000256" key="1">
    <source>
        <dbReference type="SAM" id="SignalP"/>
    </source>
</evidence>
<evidence type="ECO:0000313" key="2">
    <source>
        <dbReference type="EMBL" id="JAD76015.1"/>
    </source>
</evidence>
<feature type="chain" id="PRO_5002060903" description="Secreted protein" evidence="1">
    <location>
        <begin position="24"/>
        <end position="111"/>
    </location>
</feature>
<proteinExistence type="predicted"/>
<reference evidence="2" key="1">
    <citation type="submission" date="2014-09" db="EMBL/GenBank/DDBJ databases">
        <authorList>
            <person name="Magalhaes I.L.F."/>
            <person name="Oliveira U."/>
            <person name="Santos F.R."/>
            <person name="Vidigal T.H.D.A."/>
            <person name="Brescovit A.D."/>
            <person name="Santos A.J."/>
        </authorList>
    </citation>
    <scope>NUCLEOTIDE SEQUENCE</scope>
    <source>
        <tissue evidence="2">Shoot tissue taken approximately 20 cm above the soil surface</tissue>
    </source>
</reference>
<feature type="signal peptide" evidence="1">
    <location>
        <begin position="1"/>
        <end position="23"/>
    </location>
</feature>
<evidence type="ECO:0008006" key="3">
    <source>
        <dbReference type="Google" id="ProtNLM"/>
    </source>
</evidence>
<sequence length="111" mass="12707">MLVPLLISLMHILTILFWEFAAAVNNAAYVQGHRFGMTKSRCLSFRVHQMSSSWWMPMIPGNSSILWTLEGAIIFLQHGATPATYSLQFFQFCHQVCPDNMYHLLICSVKL</sequence>
<protein>
    <recommendedName>
        <fullName evidence="3">Secreted protein</fullName>
    </recommendedName>
</protein>
<keyword evidence="1" id="KW-0732">Signal</keyword>
<reference evidence="2" key="2">
    <citation type="journal article" date="2015" name="Data Brief">
        <title>Shoot transcriptome of the giant reed, Arundo donax.</title>
        <authorList>
            <person name="Barrero R.A."/>
            <person name="Guerrero F.D."/>
            <person name="Moolhuijzen P."/>
            <person name="Goolsby J.A."/>
            <person name="Tidwell J."/>
            <person name="Bellgard S.E."/>
            <person name="Bellgard M.I."/>
        </authorList>
    </citation>
    <scope>NUCLEOTIDE SEQUENCE</scope>
    <source>
        <tissue evidence="2">Shoot tissue taken approximately 20 cm above the soil surface</tissue>
    </source>
</reference>
<name>A0A0A9CRI9_ARUDO</name>